<dbReference type="InterPro" id="IPR036390">
    <property type="entry name" value="WH_DNA-bd_sf"/>
</dbReference>
<evidence type="ECO:0000259" key="1">
    <source>
        <dbReference type="SMART" id="SM00418"/>
    </source>
</evidence>
<comment type="caution">
    <text evidence="2">The sequence shown here is derived from an EMBL/GenBank/DDBJ whole genome shotgun (WGS) entry which is preliminary data.</text>
</comment>
<dbReference type="CDD" id="cd00090">
    <property type="entry name" value="HTH_ARSR"/>
    <property type="match status" value="1"/>
</dbReference>
<evidence type="ECO:0000313" key="2">
    <source>
        <dbReference type="EMBL" id="MDO8108525.1"/>
    </source>
</evidence>
<dbReference type="RefSeq" id="WP_304602221.1">
    <property type="nucleotide sequence ID" value="NZ_JAUQYO010000001.1"/>
</dbReference>
<reference evidence="2 3" key="1">
    <citation type="submission" date="2023-07" db="EMBL/GenBank/DDBJ databases">
        <title>Description of novel actinomycetes strains, isolated from tidal flat sediment.</title>
        <authorList>
            <person name="Lu C."/>
        </authorList>
    </citation>
    <scope>NUCLEOTIDE SEQUENCE [LARGE SCALE GENOMIC DNA]</scope>
    <source>
        <strain evidence="2 3">SYSU T00b441</strain>
    </source>
</reference>
<feature type="domain" description="HTH arsR-type" evidence="1">
    <location>
        <begin position="3"/>
        <end position="95"/>
    </location>
</feature>
<dbReference type="InterPro" id="IPR036388">
    <property type="entry name" value="WH-like_DNA-bd_sf"/>
</dbReference>
<evidence type="ECO:0000313" key="3">
    <source>
        <dbReference type="Proteomes" id="UP001232536"/>
    </source>
</evidence>
<dbReference type="InterPro" id="IPR001845">
    <property type="entry name" value="HTH_ArsR_DNA-bd_dom"/>
</dbReference>
<dbReference type="SMART" id="SM00418">
    <property type="entry name" value="HTH_ARSR"/>
    <property type="match status" value="1"/>
</dbReference>
<name>A0ABT9DCA6_9CELL</name>
<proteinExistence type="predicted"/>
<dbReference type="Pfam" id="PF12840">
    <property type="entry name" value="HTH_20"/>
    <property type="match status" value="1"/>
</dbReference>
<gene>
    <name evidence="2" type="ORF">Q6348_15110</name>
</gene>
<protein>
    <submittedName>
        <fullName evidence="2">Helix-turn-helix domain-containing protein</fullName>
    </submittedName>
</protein>
<dbReference type="SUPFAM" id="SSF46785">
    <property type="entry name" value="Winged helix' DNA-binding domain"/>
    <property type="match status" value="1"/>
</dbReference>
<accession>A0ABT9DCA6</accession>
<sequence length="235" mass="25383">MEQGWDEHQALASRSRAALLDVLRANGGAMGVDELAESVGLHVNTTREHLDRLVSAGLVSRAPEHRTTRGRPRILYRHREPEGARVRNVIDGVLLAGYGHAMASPSATAELAGRQAAGDLIPEGLLERARTPQEARRILVTELERLGFAPRDEGDGLRLCRCPVESLARERSEVVCAAHLGMTSALVERIGQLEVLDATPFIDGESCIVRLRPTRVIEEGTAQVPGEGTAQVQGA</sequence>
<dbReference type="Gene3D" id="1.10.10.10">
    <property type="entry name" value="Winged helix-like DNA-binding domain superfamily/Winged helix DNA-binding domain"/>
    <property type="match status" value="1"/>
</dbReference>
<keyword evidence="3" id="KW-1185">Reference proteome</keyword>
<organism evidence="2 3">
    <name type="scientific">Actinotalea lenta</name>
    <dbReference type="NCBI Taxonomy" id="3064654"/>
    <lineage>
        <taxon>Bacteria</taxon>
        <taxon>Bacillati</taxon>
        <taxon>Actinomycetota</taxon>
        <taxon>Actinomycetes</taxon>
        <taxon>Micrococcales</taxon>
        <taxon>Cellulomonadaceae</taxon>
        <taxon>Actinotalea</taxon>
    </lineage>
</organism>
<dbReference type="InterPro" id="IPR011991">
    <property type="entry name" value="ArsR-like_HTH"/>
</dbReference>
<dbReference type="EMBL" id="JAUQYP010000002">
    <property type="protein sequence ID" value="MDO8108525.1"/>
    <property type="molecule type" value="Genomic_DNA"/>
</dbReference>
<dbReference type="Proteomes" id="UP001232536">
    <property type="component" value="Unassembled WGS sequence"/>
</dbReference>